<protein>
    <submittedName>
        <fullName evidence="3">MOSC domain-containing protein</fullName>
    </submittedName>
</protein>
<dbReference type="AlphaFoldDB" id="A0A2U1SW89"/>
<evidence type="ECO:0000313" key="3">
    <source>
        <dbReference type="EMBL" id="PWB95876.1"/>
    </source>
</evidence>
<evidence type="ECO:0000256" key="1">
    <source>
        <dbReference type="SAM" id="MobiDB-lite"/>
    </source>
</evidence>
<name>A0A2U1SW89_METSR</name>
<dbReference type="GO" id="GO:0030170">
    <property type="term" value="F:pyridoxal phosphate binding"/>
    <property type="evidence" value="ECO:0007669"/>
    <property type="project" value="InterPro"/>
</dbReference>
<dbReference type="Pfam" id="PF03475">
    <property type="entry name" value="YiiM_3-alpha"/>
    <property type="match status" value="1"/>
</dbReference>
<dbReference type="Proteomes" id="UP000245137">
    <property type="component" value="Unassembled WGS sequence"/>
</dbReference>
<dbReference type="PANTHER" id="PTHR30212:SF2">
    <property type="entry name" value="PROTEIN YIIM"/>
    <property type="match status" value="1"/>
</dbReference>
<dbReference type="GO" id="GO:0030151">
    <property type="term" value="F:molybdenum ion binding"/>
    <property type="evidence" value="ECO:0007669"/>
    <property type="project" value="InterPro"/>
</dbReference>
<gene>
    <name evidence="3" type="ORF">C5689_01940</name>
</gene>
<dbReference type="InterPro" id="IPR052353">
    <property type="entry name" value="Benzoxazolinone_Detox_Enz"/>
</dbReference>
<dbReference type="Pfam" id="PF03473">
    <property type="entry name" value="MOSC"/>
    <property type="match status" value="1"/>
</dbReference>
<feature type="region of interest" description="Disordered" evidence="1">
    <location>
        <begin position="37"/>
        <end position="62"/>
    </location>
</feature>
<reference evidence="3 4" key="1">
    <citation type="journal article" date="2018" name="Appl. Microbiol. Biotechnol.">
        <title>Co-cultivation of the strictly anaerobic methanogen Methanosarcina barkeri with aerobic methanotrophs in an oxygen-limited membrane bioreactor.</title>
        <authorList>
            <person name="In 't Zandt M.H."/>
            <person name="van den Bosch T.J.M."/>
            <person name="Rijkers R."/>
            <person name="van Kessel M.A.H.J."/>
            <person name="Jetten M.S.M."/>
            <person name="Welte C.U."/>
        </authorList>
    </citation>
    <scope>NUCLEOTIDE SEQUENCE [LARGE SCALE GENOMIC DNA]</scope>
    <source>
        <strain evidence="3 4">DSM 17706</strain>
    </source>
</reference>
<dbReference type="InterPro" id="IPR011037">
    <property type="entry name" value="Pyrv_Knase-like_insert_dom_sf"/>
</dbReference>
<keyword evidence="4" id="KW-1185">Reference proteome</keyword>
<sequence length="229" mass="25446">MSPSIETMFAAAALVPLGPRDAPSGIVKSAAAPPWRIGRDGLSGDRQGDLRHHGGPEKALHHYPRDHYDQWAKEGPELVGALAAPPAFGENISTLGVTERDVCVGDVFAFGSALLQVSQGRQPCWKLNARFARPDMARRVQTSGRTGWYYRVLREGVAEPGDRLERIERPLPDWPLSRLNELLYRHMLDRDALAQMAELRELAPSWRELAARRLARGVVEDWTTRLVGG</sequence>
<feature type="domain" description="MOSC" evidence="2">
    <location>
        <begin position="29"/>
        <end position="167"/>
    </location>
</feature>
<dbReference type="InterPro" id="IPR005163">
    <property type="entry name" value="Tri_helical_YiiM-like"/>
</dbReference>
<accession>A0A2U1SW89</accession>
<evidence type="ECO:0000259" key="2">
    <source>
        <dbReference type="PROSITE" id="PS51340"/>
    </source>
</evidence>
<evidence type="ECO:0000313" key="4">
    <source>
        <dbReference type="Proteomes" id="UP000245137"/>
    </source>
</evidence>
<dbReference type="InterPro" id="IPR005302">
    <property type="entry name" value="MoCF_Sase_C"/>
</dbReference>
<dbReference type="GO" id="GO:0003824">
    <property type="term" value="F:catalytic activity"/>
    <property type="evidence" value="ECO:0007669"/>
    <property type="project" value="InterPro"/>
</dbReference>
<proteinExistence type="predicted"/>
<dbReference type="PROSITE" id="PS51340">
    <property type="entry name" value="MOSC"/>
    <property type="match status" value="1"/>
</dbReference>
<comment type="caution">
    <text evidence="3">The sequence shown here is derived from an EMBL/GenBank/DDBJ whole genome shotgun (WGS) entry which is preliminary data.</text>
</comment>
<dbReference type="RefSeq" id="WP_108915547.1">
    <property type="nucleotide sequence ID" value="NZ_BGJY01000001.1"/>
</dbReference>
<organism evidence="3 4">
    <name type="scientific">Methylosinus sporium</name>
    <dbReference type="NCBI Taxonomy" id="428"/>
    <lineage>
        <taxon>Bacteria</taxon>
        <taxon>Pseudomonadati</taxon>
        <taxon>Pseudomonadota</taxon>
        <taxon>Alphaproteobacteria</taxon>
        <taxon>Hyphomicrobiales</taxon>
        <taxon>Methylocystaceae</taxon>
        <taxon>Methylosinus</taxon>
    </lineage>
</organism>
<dbReference type="OrthoDB" id="9786134at2"/>
<dbReference type="Gene3D" id="2.40.33.20">
    <property type="entry name" value="PK beta-barrel domain-like"/>
    <property type="match status" value="1"/>
</dbReference>
<dbReference type="EMBL" id="PUIV01000001">
    <property type="protein sequence ID" value="PWB95876.1"/>
    <property type="molecule type" value="Genomic_DNA"/>
</dbReference>
<dbReference type="SUPFAM" id="SSF50800">
    <property type="entry name" value="PK beta-barrel domain-like"/>
    <property type="match status" value="1"/>
</dbReference>
<dbReference type="PANTHER" id="PTHR30212">
    <property type="entry name" value="PROTEIN YIIM"/>
    <property type="match status" value="1"/>
</dbReference>